<evidence type="ECO:0000256" key="2">
    <source>
        <dbReference type="ARBA" id="ARBA00022737"/>
    </source>
</evidence>
<dbReference type="Gene3D" id="2.60.40.10">
    <property type="entry name" value="Immunoglobulins"/>
    <property type="match status" value="3"/>
</dbReference>
<dbReference type="PROSITE" id="PS51125">
    <property type="entry name" value="NHL"/>
    <property type="match status" value="2"/>
</dbReference>
<dbReference type="EMBL" id="OUUY01000005">
    <property type="protein sequence ID" value="SPP99645.1"/>
    <property type="molecule type" value="Genomic_DNA"/>
</dbReference>
<dbReference type="AlphaFoldDB" id="A0A2U3QE78"/>
<dbReference type="InterPro" id="IPR011042">
    <property type="entry name" value="6-blade_b-propeller_TolB-like"/>
</dbReference>
<evidence type="ECO:0000256" key="1">
    <source>
        <dbReference type="ARBA" id="ARBA00022729"/>
    </source>
</evidence>
<reference evidence="6" key="1">
    <citation type="submission" date="2018-03" db="EMBL/GenBank/DDBJ databases">
        <authorList>
            <person name="Zecchin S."/>
        </authorList>
    </citation>
    <scope>NUCLEOTIDE SEQUENCE [LARGE SCALE GENOMIC DNA]</scope>
</reference>
<dbReference type="Pfam" id="PF01436">
    <property type="entry name" value="NHL"/>
    <property type="match status" value="2"/>
</dbReference>
<feature type="repeat" description="NHL" evidence="4">
    <location>
        <begin position="47"/>
        <end position="90"/>
    </location>
</feature>
<keyword evidence="1" id="KW-0732">Signal</keyword>
<dbReference type="PANTHER" id="PTHR10680:SF28">
    <property type="entry name" value="SMP-30_GLUCONOLACTONASE_LRE-LIKE REGION DOMAIN-CONTAINING PROTEIN"/>
    <property type="match status" value="1"/>
</dbReference>
<dbReference type="PANTHER" id="PTHR10680">
    <property type="entry name" value="PEPTIDYL-GLYCINE ALPHA-AMIDATING MONOOXYGENASE"/>
    <property type="match status" value="1"/>
</dbReference>
<accession>A0A2U3QE78</accession>
<protein>
    <recommendedName>
        <fullName evidence="7">NHL repeat containing protein</fullName>
    </recommendedName>
</protein>
<evidence type="ECO:0000256" key="4">
    <source>
        <dbReference type="PROSITE-ProRule" id="PRU00504"/>
    </source>
</evidence>
<organism evidence="5 6">
    <name type="scientific">Candidatus Sulfobium mesophilum</name>
    <dbReference type="NCBI Taxonomy" id="2016548"/>
    <lineage>
        <taxon>Bacteria</taxon>
        <taxon>Pseudomonadati</taxon>
        <taxon>Nitrospirota</taxon>
        <taxon>Nitrospiria</taxon>
        <taxon>Nitrospirales</taxon>
        <taxon>Nitrospiraceae</taxon>
        <taxon>Candidatus Sulfobium</taxon>
    </lineage>
</organism>
<sequence>MKWGAPGSGNGQFSFPSSVVVDGGGNVYVADTNNHRIQALTTTGTFLSTLGAYGSGEGQFKYPRGIAMNENGKVYVADTNNHRIQIFKGESDIGPLFRNAAPAANAGEDIAVTSVLIAATIVNGEVTDPDGDPVSCRWTETDVTGNVLSVLKNWAPAGSNGECPLQLSALSLGRGVHFLRLGANDGQTTSSDDMVLTINNTPPVADAGDDLTVETTIEAAATVIPGRATDFDGDNLSCRWLKETTVLQTWAPAGSNGECPLQLSALSLGMGIHTLTLEASDGQTTSSDDMVLTINNTPPVADAGDDISIPSDQVGATTIQGTVTDVDLAYTFTCRWLKGTTVLLAWAPAGSNGECPLQLSALSLGIGVHVLTLEANDGQTTSSDTMTLTIHNSVPNADAGNNLIVTTEETRTTVIHGSATDFDGNELSCRWMEGTTSLQDWTPAGQNGECPLDLSALSLGIGMHTLTLTARDGLATSSDDMVLTINNTPPVADAGENIAITSAAIASTTIHGIATDFDRDTLSCSWAVDGTPLPALSGIVSECPLNLSGLALGVGLHILTLQVNDGESTSSDEMLLTIDNSAPNAAPGGSGVYGIGTPVILSGDISDFDGDTLIYVWESGTDILCSGSMQSIAGGAKVQLPDCAATGLDLGIHTISLGVSDGVNPLQTSSVTVQVTDTSAPTLKPEANTYILWPPNHNMVNIAIAANASDNSGSTVVLNATVTSNEPEEGLGEGDIGSDWTEPVINQATGMITMQLRAERSGRGDGRIYTVTITATDPSDNISTAKVNILVPHDQKK</sequence>
<dbReference type="SUPFAM" id="SSF63829">
    <property type="entry name" value="Calcium-dependent phosphotriesterase"/>
    <property type="match status" value="1"/>
</dbReference>
<evidence type="ECO:0008006" key="7">
    <source>
        <dbReference type="Google" id="ProtNLM"/>
    </source>
</evidence>
<feature type="repeat" description="NHL" evidence="4">
    <location>
        <begin position="1"/>
        <end position="43"/>
    </location>
</feature>
<evidence type="ECO:0000313" key="5">
    <source>
        <dbReference type="EMBL" id="SPP99645.1"/>
    </source>
</evidence>
<dbReference type="Gene3D" id="2.120.10.30">
    <property type="entry name" value="TolB, C-terminal domain"/>
    <property type="match status" value="1"/>
</dbReference>
<keyword evidence="2" id="KW-0677">Repeat</keyword>
<name>A0A2U3QE78_9BACT</name>
<proteinExistence type="predicted"/>
<gene>
    <name evidence="5" type="ORF">NBG4_1020008</name>
</gene>
<keyword evidence="3" id="KW-0325">Glycoprotein</keyword>
<keyword evidence="6" id="KW-1185">Reference proteome</keyword>
<dbReference type="InterPro" id="IPR001258">
    <property type="entry name" value="NHL_repeat"/>
</dbReference>
<evidence type="ECO:0000256" key="3">
    <source>
        <dbReference type="ARBA" id="ARBA00023180"/>
    </source>
</evidence>
<dbReference type="Proteomes" id="UP000245125">
    <property type="component" value="Unassembled WGS sequence"/>
</dbReference>
<dbReference type="GO" id="GO:0005576">
    <property type="term" value="C:extracellular region"/>
    <property type="evidence" value="ECO:0007669"/>
    <property type="project" value="TreeGrafter"/>
</dbReference>
<dbReference type="OrthoDB" id="9758386at2"/>
<dbReference type="InterPro" id="IPR013783">
    <property type="entry name" value="Ig-like_fold"/>
</dbReference>
<evidence type="ECO:0000313" key="6">
    <source>
        <dbReference type="Proteomes" id="UP000245125"/>
    </source>
</evidence>